<gene>
    <name evidence="1" type="ORF">F0L16_15145</name>
</gene>
<evidence type="ECO:0000313" key="2">
    <source>
        <dbReference type="Proteomes" id="UP000322184"/>
    </source>
</evidence>
<dbReference type="RefSeq" id="WP_149617095.1">
    <property type="nucleotide sequence ID" value="NZ_CAWPFF010000072.1"/>
</dbReference>
<dbReference type="Proteomes" id="UP000322184">
    <property type="component" value="Unassembled WGS sequence"/>
</dbReference>
<proteinExistence type="predicted"/>
<reference evidence="1 2" key="1">
    <citation type="submission" date="2019-09" db="EMBL/GenBank/DDBJ databases">
        <title>Whole genome sequence of Photorhabdus heterorhabditis strain ETL (Enterobacteriales: Enterobacteriaceae) a bacterial symbiont of Heterorhabditis zealandica strain ETL (Rhabditida: Heterorhabditidae).</title>
        <authorList>
            <person name="Lulamba T.E."/>
            <person name="Serepa-Dlamini M.H."/>
        </authorList>
    </citation>
    <scope>NUCLEOTIDE SEQUENCE [LARGE SCALE GENOMIC DNA]</scope>
    <source>
        <strain evidence="1 2">ETL</strain>
    </source>
</reference>
<dbReference type="EMBL" id="VTUW01000031">
    <property type="protein sequence ID" value="KAA1184907.1"/>
    <property type="molecule type" value="Genomic_DNA"/>
</dbReference>
<accession>A0A5B0WDV3</accession>
<evidence type="ECO:0000313" key="1">
    <source>
        <dbReference type="EMBL" id="KAA1184907.1"/>
    </source>
</evidence>
<organism evidence="1 2">
    <name type="scientific">Photorhabdus heterorhabditis</name>
    <dbReference type="NCBI Taxonomy" id="880156"/>
    <lineage>
        <taxon>Bacteria</taxon>
        <taxon>Pseudomonadati</taxon>
        <taxon>Pseudomonadota</taxon>
        <taxon>Gammaproteobacteria</taxon>
        <taxon>Enterobacterales</taxon>
        <taxon>Morganellaceae</taxon>
        <taxon>Photorhabdus</taxon>
    </lineage>
</organism>
<dbReference type="AlphaFoldDB" id="A0A5B0WDV3"/>
<name>A0A5B0WDV3_9GAMM</name>
<sequence>MGILSELDSLLEKIPLWKRLKSVPAEVEQLKQRIAELEAHIKTHPGDKCPKCGELSYRLDRTELDPMFADLGVQRDVYQCAKCGYETFKQRSLS</sequence>
<comment type="caution">
    <text evidence="1">The sequence shown here is derived from an EMBL/GenBank/DDBJ whole genome shotgun (WGS) entry which is preliminary data.</text>
</comment>
<protein>
    <submittedName>
        <fullName evidence="1">Uncharacterized protein</fullName>
    </submittedName>
</protein>